<evidence type="ECO:0000256" key="1">
    <source>
        <dbReference type="SAM" id="Phobius"/>
    </source>
</evidence>
<proteinExistence type="predicted"/>
<feature type="transmembrane region" description="Helical" evidence="1">
    <location>
        <begin position="118"/>
        <end position="137"/>
    </location>
</feature>
<dbReference type="InterPro" id="IPR045339">
    <property type="entry name" value="DUF6534"/>
</dbReference>
<keyword evidence="4" id="KW-1185">Reference proteome</keyword>
<dbReference type="PANTHER" id="PTHR40465">
    <property type="entry name" value="CHROMOSOME 1, WHOLE GENOME SHOTGUN SEQUENCE"/>
    <property type="match status" value="1"/>
</dbReference>
<feature type="transmembrane region" description="Helical" evidence="1">
    <location>
        <begin position="230"/>
        <end position="251"/>
    </location>
</feature>
<keyword evidence="1" id="KW-1133">Transmembrane helix</keyword>
<feature type="domain" description="DUF6534" evidence="2">
    <location>
        <begin position="167"/>
        <end position="255"/>
    </location>
</feature>
<feature type="transmembrane region" description="Helical" evidence="1">
    <location>
        <begin position="83"/>
        <end position="106"/>
    </location>
</feature>
<feature type="transmembrane region" description="Helical" evidence="1">
    <location>
        <begin position="12"/>
        <end position="35"/>
    </location>
</feature>
<keyword evidence="1" id="KW-0812">Transmembrane</keyword>
<accession>A0A9P3USM9</accession>
<evidence type="ECO:0000313" key="4">
    <source>
        <dbReference type="Proteomes" id="UP001063166"/>
    </source>
</evidence>
<comment type="caution">
    <text evidence="3">The sequence shown here is derived from an EMBL/GenBank/DDBJ whole genome shotgun (WGS) entry which is preliminary data.</text>
</comment>
<feature type="transmembrane region" description="Helical" evidence="1">
    <location>
        <begin position="157"/>
        <end position="180"/>
    </location>
</feature>
<gene>
    <name evidence="3" type="ORF">LshimejAT787_1402900</name>
</gene>
<name>A0A9P3USM9_LYOSH</name>
<organism evidence="3 4">
    <name type="scientific">Lyophyllum shimeji</name>
    <name type="common">Hon-shimeji</name>
    <name type="synonym">Tricholoma shimeji</name>
    <dbReference type="NCBI Taxonomy" id="47721"/>
    <lineage>
        <taxon>Eukaryota</taxon>
        <taxon>Fungi</taxon>
        <taxon>Dikarya</taxon>
        <taxon>Basidiomycota</taxon>
        <taxon>Agaricomycotina</taxon>
        <taxon>Agaricomycetes</taxon>
        <taxon>Agaricomycetidae</taxon>
        <taxon>Agaricales</taxon>
        <taxon>Tricholomatineae</taxon>
        <taxon>Lyophyllaceae</taxon>
        <taxon>Lyophyllum</taxon>
    </lineage>
</organism>
<dbReference type="Pfam" id="PF20152">
    <property type="entry name" value="DUF6534"/>
    <property type="match status" value="1"/>
</dbReference>
<dbReference type="AlphaFoldDB" id="A0A9P3USM9"/>
<feature type="transmembrane region" description="Helical" evidence="1">
    <location>
        <begin position="47"/>
        <end position="71"/>
    </location>
</feature>
<keyword evidence="1" id="KW-0472">Membrane</keyword>
<evidence type="ECO:0000259" key="2">
    <source>
        <dbReference type="Pfam" id="PF20152"/>
    </source>
</evidence>
<dbReference type="PANTHER" id="PTHR40465:SF1">
    <property type="entry name" value="DUF6534 DOMAIN-CONTAINING PROTEIN"/>
    <property type="match status" value="1"/>
</dbReference>
<reference evidence="3" key="1">
    <citation type="submission" date="2022-07" db="EMBL/GenBank/DDBJ databases">
        <title>The genome of Lyophyllum shimeji provides insight into the initial evolution of ectomycorrhizal fungal genome.</title>
        <authorList>
            <person name="Kobayashi Y."/>
            <person name="Shibata T."/>
            <person name="Hirakawa H."/>
            <person name="Shigenobu S."/>
            <person name="Nishiyama T."/>
            <person name="Yamada A."/>
            <person name="Hasebe M."/>
            <person name="Kawaguchi M."/>
        </authorList>
    </citation>
    <scope>NUCLEOTIDE SEQUENCE</scope>
    <source>
        <strain evidence="3">AT787</strain>
    </source>
</reference>
<feature type="transmembrane region" description="Helical" evidence="1">
    <location>
        <begin position="201"/>
        <end position="224"/>
    </location>
</feature>
<evidence type="ECO:0000313" key="3">
    <source>
        <dbReference type="EMBL" id="GLB43778.1"/>
    </source>
</evidence>
<dbReference type="Proteomes" id="UP001063166">
    <property type="component" value="Unassembled WGS sequence"/>
</dbReference>
<protein>
    <recommendedName>
        <fullName evidence="2">DUF6534 domain-containing protein</fullName>
    </recommendedName>
</protein>
<dbReference type="EMBL" id="BRPK01000014">
    <property type="protein sequence ID" value="GLB43778.1"/>
    <property type="molecule type" value="Genomic_DNA"/>
</dbReference>
<dbReference type="OrthoDB" id="3206554at2759"/>
<sequence>MADIPISSTYGALLLGGSVAFALSGIVGLQCVIYFKLYPDDLAKVKAMVCAVWTLDLTHSAFIIASLINYFVTYFGERERIDYIPWSIAFSVVVTAIQTFIAHCFFALKILKSSNKNWFITAPIVILALLRLLAASVSTVEMVRLHQYSAFTKRYPGWVFTTGLCLSAGTDVIITGWLCYFLREMRSRMGSTLMIQLVDTLTLYTIETGALTSVATIASLISWLTMPTNLIFLGLHFVIGKLYANSLLASLNTRKELRRLRTTRQRPWVHNAVPILSTTDFPRQRSTFSESDPVVPDPVEVYMSPTKLQKLEVNVQQTVQREVAGNVRRLDELSVSDPDILNA</sequence>